<organism evidence="2">
    <name type="scientific">Pseudogymnoascus destructans</name>
    <dbReference type="NCBI Taxonomy" id="655981"/>
    <lineage>
        <taxon>Eukaryota</taxon>
        <taxon>Fungi</taxon>
        <taxon>Dikarya</taxon>
        <taxon>Ascomycota</taxon>
        <taxon>Pezizomycotina</taxon>
        <taxon>Leotiomycetes</taxon>
        <taxon>Thelebolales</taxon>
        <taxon>Thelebolaceae</taxon>
        <taxon>Pseudogymnoascus</taxon>
    </lineage>
</organism>
<reference evidence="2" key="1">
    <citation type="submission" date="2016-03" db="EMBL/GenBank/DDBJ databases">
        <title>Updated assembly of Pseudogymnoascus destructans, the fungus causing white-nose syndrome of bats.</title>
        <authorList>
            <person name="Palmer J.M."/>
            <person name="Drees K.P."/>
            <person name="Foster J.T."/>
            <person name="Lindner D.L."/>
        </authorList>
    </citation>
    <scope>NUCLEOTIDE SEQUENCE [LARGE SCALE GENOMIC DNA]</scope>
    <source>
        <strain evidence="2">20631-21</strain>
    </source>
</reference>
<name>A0A177ANM6_9PEZI</name>
<dbReference type="EMBL" id="KV441387">
    <property type="protein sequence ID" value="OAF62774.1"/>
    <property type="molecule type" value="Genomic_DNA"/>
</dbReference>
<dbReference type="RefSeq" id="XP_024328045.1">
    <property type="nucleotide sequence ID" value="XM_024464927.1"/>
</dbReference>
<protein>
    <submittedName>
        <fullName evidence="2">Uncharacterized protein</fullName>
    </submittedName>
</protein>
<sequence>MDHQSVPPPLPNFEIIETAFTSLGTEIPKLRNIEAARQSQQILDGIAQIARDVNTLRNEVSTLRNEVSTLRNEVSTLKNEVAGLGNRFTALENRFTAQENATIRLQNAQRQLSFPTAPLLPLRDPQTGIPIPNCPNTIDHINRLSAVEASRILQILEVRVPRALQDRREAVRHQFI</sequence>
<dbReference type="Gene3D" id="1.20.5.190">
    <property type="match status" value="1"/>
</dbReference>
<dbReference type="GeneID" id="36284334"/>
<feature type="coiled-coil region" evidence="1">
    <location>
        <begin position="46"/>
        <end position="94"/>
    </location>
</feature>
<gene>
    <name evidence="2" type="ORF">VC83_01243</name>
</gene>
<proteinExistence type="predicted"/>
<evidence type="ECO:0000256" key="1">
    <source>
        <dbReference type="SAM" id="Coils"/>
    </source>
</evidence>
<dbReference type="Proteomes" id="UP000077154">
    <property type="component" value="Unassembled WGS sequence"/>
</dbReference>
<dbReference type="VEuPathDB" id="FungiDB:GMDG_00533"/>
<evidence type="ECO:0000313" key="2">
    <source>
        <dbReference type="EMBL" id="OAF62774.1"/>
    </source>
</evidence>
<dbReference type="eggNOG" id="ENOG502TGZ1">
    <property type="taxonomic scope" value="Eukaryota"/>
</dbReference>
<dbReference type="AlphaFoldDB" id="A0A177ANM6"/>
<dbReference type="OrthoDB" id="3439283at2759"/>
<keyword evidence="1" id="KW-0175">Coiled coil</keyword>
<accession>A0A177ANM6</accession>